<dbReference type="GO" id="GO:0016020">
    <property type="term" value="C:membrane"/>
    <property type="evidence" value="ECO:0007669"/>
    <property type="project" value="InterPro"/>
</dbReference>
<protein>
    <submittedName>
        <fullName evidence="3">FMN-binding protein</fullName>
    </submittedName>
</protein>
<dbReference type="InterPro" id="IPR007329">
    <property type="entry name" value="FMN-bd"/>
</dbReference>
<evidence type="ECO:0000259" key="2">
    <source>
        <dbReference type="SMART" id="SM00900"/>
    </source>
</evidence>
<dbReference type="Pfam" id="PF04205">
    <property type="entry name" value="FMN_bind"/>
    <property type="match status" value="1"/>
</dbReference>
<feature type="chain" id="PRO_5020601553" evidence="1">
    <location>
        <begin position="27"/>
        <end position="175"/>
    </location>
</feature>
<keyword evidence="1" id="KW-0732">Signal</keyword>
<keyword evidence="4" id="KW-1185">Reference proteome</keyword>
<organism evidence="3 4">
    <name type="scientific">Ferrimonas aestuarii</name>
    <dbReference type="NCBI Taxonomy" id="2569539"/>
    <lineage>
        <taxon>Bacteria</taxon>
        <taxon>Pseudomonadati</taxon>
        <taxon>Pseudomonadota</taxon>
        <taxon>Gammaproteobacteria</taxon>
        <taxon>Alteromonadales</taxon>
        <taxon>Ferrimonadaceae</taxon>
        <taxon>Ferrimonas</taxon>
    </lineage>
</organism>
<dbReference type="SMART" id="SM00900">
    <property type="entry name" value="FMN_bind"/>
    <property type="match status" value="1"/>
</dbReference>
<comment type="caution">
    <text evidence="3">The sequence shown here is derived from an EMBL/GenBank/DDBJ whole genome shotgun (WGS) entry which is preliminary data.</text>
</comment>
<dbReference type="OrthoDB" id="9778782at2"/>
<reference evidence="3 4" key="1">
    <citation type="submission" date="2019-04" db="EMBL/GenBank/DDBJ databases">
        <authorList>
            <person name="Hwang J.C."/>
        </authorList>
    </citation>
    <scope>NUCLEOTIDE SEQUENCE [LARGE SCALE GENOMIC DNA]</scope>
    <source>
        <strain evidence="3 4">IMCC35002</strain>
    </source>
</reference>
<feature type="signal peptide" evidence="1">
    <location>
        <begin position="1"/>
        <end position="26"/>
    </location>
</feature>
<feature type="domain" description="FMN-binding" evidence="2">
    <location>
        <begin position="91"/>
        <end position="170"/>
    </location>
</feature>
<evidence type="ECO:0000256" key="1">
    <source>
        <dbReference type="SAM" id="SignalP"/>
    </source>
</evidence>
<evidence type="ECO:0000313" key="4">
    <source>
        <dbReference type="Proteomes" id="UP000305675"/>
    </source>
</evidence>
<sequence length="175" mass="19531">MKLSLLGGFGPLFAFLAALSVSPVDAANTVYKTQEQFLSESFSSVPAPKTLWLKGELKQNIKDLIGQNYGKLRVRYWQQGQRTAWVLEAIGKEQPITFGYLVEQGKIIDAEVLIFRESRGWEVHRPAFTKQFIGAELEQQRLSQTIDGISGATLSVRAMDKTARLALYLAEHLGS</sequence>
<proteinExistence type="predicted"/>
<dbReference type="GO" id="GO:0010181">
    <property type="term" value="F:FMN binding"/>
    <property type="evidence" value="ECO:0007669"/>
    <property type="project" value="InterPro"/>
</dbReference>
<accession>A0A4V5NWL3</accession>
<dbReference type="EMBL" id="SWCJ01000003">
    <property type="protein sequence ID" value="TKB56584.1"/>
    <property type="molecule type" value="Genomic_DNA"/>
</dbReference>
<name>A0A4V5NWL3_9GAMM</name>
<evidence type="ECO:0000313" key="3">
    <source>
        <dbReference type="EMBL" id="TKB56584.1"/>
    </source>
</evidence>
<dbReference type="Proteomes" id="UP000305675">
    <property type="component" value="Unassembled WGS sequence"/>
</dbReference>
<dbReference type="RefSeq" id="WP_136862388.1">
    <property type="nucleotide sequence ID" value="NZ_SWCJ01000003.1"/>
</dbReference>
<dbReference type="AlphaFoldDB" id="A0A4V5NWL3"/>
<gene>
    <name evidence="3" type="ORF">FCL42_05475</name>
</gene>